<proteinExistence type="predicted"/>
<accession>A0AAV5WDA9</accession>
<evidence type="ECO:0000313" key="2">
    <source>
        <dbReference type="EMBL" id="GMT28333.1"/>
    </source>
</evidence>
<protein>
    <submittedName>
        <fullName evidence="2">Uncharacterized protein</fullName>
    </submittedName>
</protein>
<feature type="compositionally biased region" description="Polar residues" evidence="1">
    <location>
        <begin position="352"/>
        <end position="364"/>
    </location>
</feature>
<sequence length="372" mass="41621">LLSSSLSSSSFSPFSTMVFGCLRRCGMNESDDDLVPYEKARLATVTPNPISPPIQAIPIREPLSPHRKATIALDHNDSFVPLLCSTKMAGATGHHRSISLLGGEGSFHDMIITDRCRSFHSVMDRSPPKGRLLRHDHYSTEKFISTSTLVPIDPSKITEDRTREAENSEDRITHPIPLEPTIRVIRGPLPMSLPSSHSDDTDAISTVVDSMVTTVVTDEWMKKMEREDHEAIGGLVEKMVKSLEQINNDEDSDWRETPLLNQTVALSPIVEEKKSWKVYEDEENEEKREGIVSTTPLHCFSSTRGSIKLKVRDLESPLVSQSELVDVCLKTPDLLSQQRNTQLETRAPLRPTHNSSRSEVTITGSRVLFTRD</sequence>
<name>A0AAV5WDA9_9BILA</name>
<dbReference type="EMBL" id="BTSY01000005">
    <property type="protein sequence ID" value="GMT28333.1"/>
    <property type="molecule type" value="Genomic_DNA"/>
</dbReference>
<gene>
    <name evidence="2" type="ORF">PFISCL1PPCAC_19630</name>
</gene>
<dbReference type="AlphaFoldDB" id="A0AAV5WDA9"/>
<evidence type="ECO:0000256" key="1">
    <source>
        <dbReference type="SAM" id="MobiDB-lite"/>
    </source>
</evidence>
<feature type="non-terminal residue" evidence="2">
    <location>
        <position position="1"/>
    </location>
</feature>
<dbReference type="Proteomes" id="UP001432322">
    <property type="component" value="Unassembled WGS sequence"/>
</dbReference>
<keyword evidence="3" id="KW-1185">Reference proteome</keyword>
<feature type="region of interest" description="Disordered" evidence="1">
    <location>
        <begin position="339"/>
        <end position="364"/>
    </location>
</feature>
<evidence type="ECO:0000313" key="3">
    <source>
        <dbReference type="Proteomes" id="UP001432322"/>
    </source>
</evidence>
<organism evidence="2 3">
    <name type="scientific">Pristionchus fissidentatus</name>
    <dbReference type="NCBI Taxonomy" id="1538716"/>
    <lineage>
        <taxon>Eukaryota</taxon>
        <taxon>Metazoa</taxon>
        <taxon>Ecdysozoa</taxon>
        <taxon>Nematoda</taxon>
        <taxon>Chromadorea</taxon>
        <taxon>Rhabditida</taxon>
        <taxon>Rhabditina</taxon>
        <taxon>Diplogasteromorpha</taxon>
        <taxon>Diplogasteroidea</taxon>
        <taxon>Neodiplogasteridae</taxon>
        <taxon>Pristionchus</taxon>
    </lineage>
</organism>
<reference evidence="2" key="1">
    <citation type="submission" date="2023-10" db="EMBL/GenBank/DDBJ databases">
        <title>Genome assembly of Pristionchus species.</title>
        <authorList>
            <person name="Yoshida K."/>
            <person name="Sommer R.J."/>
        </authorList>
    </citation>
    <scope>NUCLEOTIDE SEQUENCE</scope>
    <source>
        <strain evidence="2">RS5133</strain>
    </source>
</reference>
<comment type="caution">
    <text evidence="2">The sequence shown here is derived from an EMBL/GenBank/DDBJ whole genome shotgun (WGS) entry which is preliminary data.</text>
</comment>